<comment type="caution">
    <text evidence="1">The sequence shown here is derived from an EMBL/GenBank/DDBJ whole genome shotgun (WGS) entry which is preliminary data.</text>
</comment>
<protein>
    <submittedName>
        <fullName evidence="1">Uncharacterized protein</fullName>
    </submittedName>
</protein>
<evidence type="ECO:0000313" key="1">
    <source>
        <dbReference type="EMBL" id="GET40060.1"/>
    </source>
</evidence>
<dbReference type="Proteomes" id="UP001050975">
    <property type="component" value="Unassembled WGS sequence"/>
</dbReference>
<dbReference type="AlphaFoldDB" id="A0AAV3XIT0"/>
<evidence type="ECO:0000313" key="2">
    <source>
        <dbReference type="Proteomes" id="UP001050975"/>
    </source>
</evidence>
<keyword evidence="2" id="KW-1185">Reference proteome</keyword>
<dbReference type="EMBL" id="BLAY01000081">
    <property type="protein sequence ID" value="GET40060.1"/>
    <property type="molecule type" value="Genomic_DNA"/>
</dbReference>
<gene>
    <name evidence="1" type="ORF">MiSe_48680</name>
</gene>
<dbReference type="RefSeq" id="WP_226585828.1">
    <property type="nucleotide sequence ID" value="NZ_BLAY01000081.1"/>
</dbReference>
<sequence length="65" mass="7603">MQQPEAYKVGEVELKCLVGAHELFWRREVQLTEGVPTLDYPSWKNRYALCLVCEKCGYIHSFLPE</sequence>
<reference evidence="1" key="1">
    <citation type="submission" date="2019-10" db="EMBL/GenBank/DDBJ databases">
        <title>Draft genome sequece of Microseira wollei NIES-4236.</title>
        <authorList>
            <person name="Yamaguchi H."/>
            <person name="Suzuki S."/>
            <person name="Kawachi M."/>
        </authorList>
    </citation>
    <scope>NUCLEOTIDE SEQUENCE</scope>
    <source>
        <strain evidence="1">NIES-4236</strain>
    </source>
</reference>
<proteinExistence type="predicted"/>
<name>A0AAV3XIT0_9CYAN</name>
<organism evidence="1 2">
    <name type="scientific">Microseira wollei NIES-4236</name>
    <dbReference type="NCBI Taxonomy" id="2530354"/>
    <lineage>
        <taxon>Bacteria</taxon>
        <taxon>Bacillati</taxon>
        <taxon>Cyanobacteriota</taxon>
        <taxon>Cyanophyceae</taxon>
        <taxon>Oscillatoriophycideae</taxon>
        <taxon>Aerosakkonematales</taxon>
        <taxon>Aerosakkonemataceae</taxon>
        <taxon>Microseira</taxon>
    </lineage>
</organism>
<accession>A0AAV3XIT0</accession>